<name>A0A0C2YTU3_HEBCY</name>
<evidence type="ECO:0000256" key="1">
    <source>
        <dbReference type="SAM" id="MobiDB-lite"/>
    </source>
</evidence>
<evidence type="ECO:0000313" key="3">
    <source>
        <dbReference type="Proteomes" id="UP000053424"/>
    </source>
</evidence>
<feature type="region of interest" description="Disordered" evidence="1">
    <location>
        <begin position="111"/>
        <end position="145"/>
    </location>
</feature>
<dbReference type="AlphaFoldDB" id="A0A0C2YTU3"/>
<organism evidence="2 3">
    <name type="scientific">Hebeloma cylindrosporum</name>
    <dbReference type="NCBI Taxonomy" id="76867"/>
    <lineage>
        <taxon>Eukaryota</taxon>
        <taxon>Fungi</taxon>
        <taxon>Dikarya</taxon>
        <taxon>Basidiomycota</taxon>
        <taxon>Agaricomycotina</taxon>
        <taxon>Agaricomycetes</taxon>
        <taxon>Agaricomycetidae</taxon>
        <taxon>Agaricales</taxon>
        <taxon>Agaricineae</taxon>
        <taxon>Hymenogastraceae</taxon>
        <taxon>Hebeloma</taxon>
    </lineage>
</organism>
<protein>
    <submittedName>
        <fullName evidence="2">Uncharacterized protein</fullName>
    </submittedName>
</protein>
<evidence type="ECO:0000313" key="2">
    <source>
        <dbReference type="EMBL" id="KIM44452.1"/>
    </source>
</evidence>
<dbReference type="HOGENOM" id="CLU_1787091_0_0_1"/>
<dbReference type="Proteomes" id="UP000053424">
    <property type="component" value="Unassembled WGS sequence"/>
</dbReference>
<reference evidence="3" key="2">
    <citation type="submission" date="2015-01" db="EMBL/GenBank/DDBJ databases">
        <title>Evolutionary Origins and Diversification of the Mycorrhizal Mutualists.</title>
        <authorList>
            <consortium name="DOE Joint Genome Institute"/>
            <consortium name="Mycorrhizal Genomics Consortium"/>
            <person name="Kohler A."/>
            <person name="Kuo A."/>
            <person name="Nagy L.G."/>
            <person name="Floudas D."/>
            <person name="Copeland A."/>
            <person name="Barry K.W."/>
            <person name="Cichocki N."/>
            <person name="Veneault-Fourrey C."/>
            <person name="LaButti K."/>
            <person name="Lindquist E.A."/>
            <person name="Lipzen A."/>
            <person name="Lundell T."/>
            <person name="Morin E."/>
            <person name="Murat C."/>
            <person name="Riley R."/>
            <person name="Ohm R."/>
            <person name="Sun H."/>
            <person name="Tunlid A."/>
            <person name="Henrissat B."/>
            <person name="Grigoriev I.V."/>
            <person name="Hibbett D.S."/>
            <person name="Martin F."/>
        </authorList>
    </citation>
    <scope>NUCLEOTIDE SEQUENCE [LARGE SCALE GENOMIC DNA]</scope>
    <source>
        <strain evidence="3">h7</strain>
    </source>
</reference>
<reference evidence="2 3" key="1">
    <citation type="submission" date="2014-04" db="EMBL/GenBank/DDBJ databases">
        <authorList>
            <consortium name="DOE Joint Genome Institute"/>
            <person name="Kuo A."/>
            <person name="Gay G."/>
            <person name="Dore J."/>
            <person name="Kohler A."/>
            <person name="Nagy L.G."/>
            <person name="Floudas D."/>
            <person name="Copeland A."/>
            <person name="Barry K.W."/>
            <person name="Cichocki N."/>
            <person name="Veneault-Fourrey C."/>
            <person name="LaButti K."/>
            <person name="Lindquist E.A."/>
            <person name="Lipzen A."/>
            <person name="Lundell T."/>
            <person name="Morin E."/>
            <person name="Murat C."/>
            <person name="Sun H."/>
            <person name="Tunlid A."/>
            <person name="Henrissat B."/>
            <person name="Grigoriev I.V."/>
            <person name="Hibbett D.S."/>
            <person name="Martin F."/>
            <person name="Nordberg H.P."/>
            <person name="Cantor M.N."/>
            <person name="Hua S.X."/>
        </authorList>
    </citation>
    <scope>NUCLEOTIDE SEQUENCE [LARGE SCALE GENOMIC DNA]</scope>
    <source>
        <strain evidence="3">h7</strain>
    </source>
</reference>
<gene>
    <name evidence="2" type="ORF">M413DRAFT_442433</name>
</gene>
<keyword evidence="3" id="KW-1185">Reference proteome</keyword>
<accession>A0A0C2YTU3</accession>
<dbReference type="EMBL" id="KN831773">
    <property type="protein sequence ID" value="KIM44452.1"/>
    <property type="molecule type" value="Genomic_DNA"/>
</dbReference>
<sequence length="145" mass="15471">MQQRDLEAREPILAITGPQLSRAATIAFKVKNGLVGAGRIAHYGKSGIEFGAAVAPIFPHRTKREFNELDARRISGATRPHQQDLEDPEVLEARRVSGAVIRKVFNGIAGGGGHQYSASTGTSTTTKPTTRPVSTRGCPLGDPRA</sequence>
<feature type="compositionally biased region" description="Low complexity" evidence="1">
    <location>
        <begin position="117"/>
        <end position="135"/>
    </location>
</feature>
<proteinExistence type="predicted"/>